<dbReference type="RefSeq" id="XP_029653603.1">
    <property type="nucleotide sequence ID" value="XM_029797743.2"/>
</dbReference>
<sequence>MSVRPCVLLLVILPLMSTKLINDENLRRFIVRFHNKIRGQERAADMMKLSWSVQLAKEADQWAHKCVFEHAMTARGQNLGLISDPGSVKYNIGRMMQLWVEEKKEYNPRKKGCNSSCHYTQLVWAKTTHVGCSIHLCDNFGTSKRFTRNYMFFVCFYSPRGNIGDHLFTPGKHCSKCPEKSHRCNHGLCQGHCYDHFKKCRRLAAKGKCLTDVAFMEFSCTKSCRLC</sequence>
<protein>
    <submittedName>
        <fullName evidence="5">Cysteine-rich secretory protein LCCL domain-containing 2-like</fullName>
    </submittedName>
</protein>
<accession>A0A6P7TPH5</accession>
<keyword evidence="4" id="KW-1185">Reference proteome</keyword>
<dbReference type="CDD" id="cd05380">
    <property type="entry name" value="CAP_euk"/>
    <property type="match status" value="1"/>
</dbReference>
<keyword evidence="2" id="KW-0732">Signal</keyword>
<evidence type="ECO:0000256" key="1">
    <source>
        <dbReference type="PROSITE-ProRule" id="PRU01005"/>
    </source>
</evidence>
<dbReference type="SUPFAM" id="SSF55797">
    <property type="entry name" value="PR-1-like"/>
    <property type="match status" value="1"/>
</dbReference>
<dbReference type="InterPro" id="IPR003582">
    <property type="entry name" value="ShKT_dom"/>
</dbReference>
<dbReference type="Pfam" id="PF00188">
    <property type="entry name" value="CAP"/>
    <property type="match status" value="1"/>
</dbReference>
<feature type="signal peptide" evidence="2">
    <location>
        <begin position="1"/>
        <end position="18"/>
    </location>
</feature>
<evidence type="ECO:0000259" key="3">
    <source>
        <dbReference type="PROSITE" id="PS51670"/>
    </source>
</evidence>
<proteinExistence type="predicted"/>
<comment type="caution">
    <text evidence="1">Lacks conserved residue(s) required for the propagation of feature annotation.</text>
</comment>
<dbReference type="Gene3D" id="3.40.33.10">
    <property type="entry name" value="CAP"/>
    <property type="match status" value="1"/>
</dbReference>
<evidence type="ECO:0000313" key="4">
    <source>
        <dbReference type="Proteomes" id="UP000515154"/>
    </source>
</evidence>
<dbReference type="InterPro" id="IPR001283">
    <property type="entry name" value="CRISP-related"/>
</dbReference>
<dbReference type="InterPro" id="IPR035940">
    <property type="entry name" value="CAP_sf"/>
</dbReference>
<feature type="domain" description="ShKT" evidence="3">
    <location>
        <begin position="193"/>
        <end position="227"/>
    </location>
</feature>
<name>A0A6P7TPH5_9MOLL</name>
<reference evidence="5" key="1">
    <citation type="submission" date="2025-08" db="UniProtKB">
        <authorList>
            <consortium name="RefSeq"/>
        </authorList>
    </citation>
    <scope>IDENTIFICATION</scope>
</reference>
<organism evidence="4 5">
    <name type="scientific">Octopus sinensis</name>
    <name type="common">East Asian common octopus</name>
    <dbReference type="NCBI Taxonomy" id="2607531"/>
    <lineage>
        <taxon>Eukaryota</taxon>
        <taxon>Metazoa</taxon>
        <taxon>Spiralia</taxon>
        <taxon>Lophotrochozoa</taxon>
        <taxon>Mollusca</taxon>
        <taxon>Cephalopoda</taxon>
        <taxon>Coleoidea</taxon>
        <taxon>Octopodiformes</taxon>
        <taxon>Octopoda</taxon>
        <taxon>Incirrata</taxon>
        <taxon>Octopodidae</taxon>
        <taxon>Octopus</taxon>
    </lineage>
</organism>
<dbReference type="InterPro" id="IPR014044">
    <property type="entry name" value="CAP_dom"/>
</dbReference>
<gene>
    <name evidence="5" type="primary">LOC115226723</name>
</gene>
<keyword evidence="1" id="KW-1015">Disulfide bond</keyword>
<evidence type="ECO:0000313" key="5">
    <source>
        <dbReference type="RefSeq" id="XP_029653603.1"/>
    </source>
</evidence>
<dbReference type="PROSITE" id="PS51670">
    <property type="entry name" value="SHKT"/>
    <property type="match status" value="1"/>
</dbReference>
<dbReference type="SMART" id="SM00198">
    <property type="entry name" value="SCP"/>
    <property type="match status" value="1"/>
</dbReference>
<feature type="chain" id="PRO_5027665203" evidence="2">
    <location>
        <begin position="19"/>
        <end position="227"/>
    </location>
</feature>
<feature type="disulfide bond" evidence="1">
    <location>
        <begin position="193"/>
        <end position="227"/>
    </location>
</feature>
<dbReference type="PRINTS" id="PR00837">
    <property type="entry name" value="V5TPXLIKE"/>
</dbReference>
<dbReference type="KEGG" id="osn:115226723"/>
<dbReference type="Proteomes" id="UP000515154">
    <property type="component" value="Linkage group LG30"/>
</dbReference>
<evidence type="ECO:0000256" key="2">
    <source>
        <dbReference type="SAM" id="SignalP"/>
    </source>
</evidence>
<dbReference type="AlphaFoldDB" id="A0A6P7TPH5"/>
<dbReference type="PANTHER" id="PTHR10334">
    <property type="entry name" value="CYSTEINE-RICH SECRETORY PROTEIN-RELATED"/>
    <property type="match status" value="1"/>
</dbReference>